<proteinExistence type="predicted"/>
<evidence type="ECO:0000256" key="1">
    <source>
        <dbReference type="SAM" id="MobiDB-lite"/>
    </source>
</evidence>
<feature type="compositionally biased region" description="Basic and acidic residues" evidence="1">
    <location>
        <begin position="11"/>
        <end position="20"/>
    </location>
</feature>
<reference evidence="2 3" key="1">
    <citation type="submission" date="2018-11" db="EMBL/GenBank/DDBJ databases">
        <authorList>
            <person name="Li F."/>
        </authorList>
    </citation>
    <scope>NUCLEOTIDE SEQUENCE [LARGE SCALE GENOMIC DNA]</scope>
    <source>
        <strain evidence="2 3">YS17T</strain>
    </source>
</reference>
<dbReference type="PIRSF" id="PIRSF028754">
    <property type="entry name" value="UCP028754"/>
    <property type="match status" value="1"/>
</dbReference>
<dbReference type="Gene3D" id="1.10.287.100">
    <property type="match status" value="1"/>
</dbReference>
<organism evidence="2 3">
    <name type="scientific">Aeromicrobium camelliae</name>
    <dbReference type="NCBI Taxonomy" id="1538144"/>
    <lineage>
        <taxon>Bacteria</taxon>
        <taxon>Bacillati</taxon>
        <taxon>Actinomycetota</taxon>
        <taxon>Actinomycetes</taxon>
        <taxon>Propionibacteriales</taxon>
        <taxon>Nocardioidaceae</taxon>
        <taxon>Aeromicrobium</taxon>
    </lineage>
</organism>
<protein>
    <submittedName>
        <fullName evidence="2">PAC2 family protein</fullName>
    </submittedName>
</protein>
<evidence type="ECO:0000313" key="3">
    <source>
        <dbReference type="Proteomes" id="UP000275225"/>
    </source>
</evidence>
<dbReference type="InterPro" id="IPR019151">
    <property type="entry name" value="Proteasome_assmbl_chaperone_2"/>
</dbReference>
<comment type="caution">
    <text evidence="2">The sequence shown here is derived from an EMBL/GenBank/DDBJ whole genome shotgun (WGS) entry which is preliminary data.</text>
</comment>
<dbReference type="SUPFAM" id="SSF159659">
    <property type="entry name" value="Cgl1923-like"/>
    <property type="match status" value="1"/>
</dbReference>
<dbReference type="InterPro" id="IPR008492">
    <property type="entry name" value="Rv2714-like"/>
</dbReference>
<dbReference type="InterPro" id="IPR038389">
    <property type="entry name" value="PSMG2_sf"/>
</dbReference>
<dbReference type="OrthoDB" id="150941at2"/>
<dbReference type="Gene3D" id="3.40.50.10900">
    <property type="entry name" value="PAC-like subunit"/>
    <property type="match status" value="1"/>
</dbReference>
<dbReference type="AlphaFoldDB" id="A0A3N6WMN0"/>
<keyword evidence="3" id="KW-1185">Reference proteome</keyword>
<dbReference type="EMBL" id="RQJX01000006">
    <property type="protein sequence ID" value="RQN08570.1"/>
    <property type="molecule type" value="Genomic_DNA"/>
</dbReference>
<accession>A0A3N6WMN0</accession>
<dbReference type="Pfam" id="PF09754">
    <property type="entry name" value="PAC2"/>
    <property type="match status" value="1"/>
</dbReference>
<sequence>MTPKWFSSNRPSRDRSPRREPGPVLIHVLEGFLSAGSSATLAAAQLRGKDSEVVYEFDLDPIYDYRARRPPIVFDGDHYRDYEEPRLAITREHDLQGREFLLLSGPEPDFGWEHFVDEVISVAERENVSLTVGLGAVPMGVPHTRPPMITAHATRPELVDRRNLWEAEITIPSSAQTLLEYRLGQRGHDAIGYVVHVPHYLTQVEYPTAAIALLEALAVRLGLAFDLETLRAAQPEAIAQIDEQIAEQHGEEVLTGLEQQYDAFARGAARSLLEDDDRLPSGEELASQLERFLAQHRGDDPS</sequence>
<evidence type="ECO:0000313" key="2">
    <source>
        <dbReference type="EMBL" id="RQN08570.1"/>
    </source>
</evidence>
<name>A0A3N6WMN0_9ACTN</name>
<dbReference type="Proteomes" id="UP000275225">
    <property type="component" value="Unassembled WGS sequence"/>
</dbReference>
<feature type="region of interest" description="Disordered" evidence="1">
    <location>
        <begin position="1"/>
        <end position="20"/>
    </location>
</feature>
<gene>
    <name evidence="2" type="ORF">EHW97_06240</name>
</gene>